<accession>A0ABN2IUD1</accession>
<dbReference type="RefSeq" id="WP_179523718.1">
    <property type="nucleotide sequence ID" value="NZ_BAAAQG010000010.1"/>
</dbReference>
<dbReference type="EMBL" id="BAAAQG010000010">
    <property type="protein sequence ID" value="GAA1711938.1"/>
    <property type="molecule type" value="Genomic_DNA"/>
</dbReference>
<sequence>MLKALADFFAQFDFTVGSSAAINGFISGSTAALEQSFGFDSSIGQLAVSSIGRVGPVENGA</sequence>
<evidence type="ECO:0000313" key="2">
    <source>
        <dbReference type="Proteomes" id="UP001500383"/>
    </source>
</evidence>
<dbReference type="Proteomes" id="UP001500383">
    <property type="component" value="Unassembled WGS sequence"/>
</dbReference>
<keyword evidence="2" id="KW-1185">Reference proteome</keyword>
<organism evidence="1 2">
    <name type="scientific">Dietzia cercidiphylli</name>
    <dbReference type="NCBI Taxonomy" id="498199"/>
    <lineage>
        <taxon>Bacteria</taxon>
        <taxon>Bacillati</taxon>
        <taxon>Actinomycetota</taxon>
        <taxon>Actinomycetes</taxon>
        <taxon>Mycobacteriales</taxon>
        <taxon>Dietziaceae</taxon>
        <taxon>Dietzia</taxon>
    </lineage>
</organism>
<name>A0ABN2IUD1_9ACTN</name>
<protein>
    <submittedName>
        <fullName evidence="1">Uncharacterized protein</fullName>
    </submittedName>
</protein>
<gene>
    <name evidence="1" type="ORF">GCM10009831_22020</name>
</gene>
<proteinExistence type="predicted"/>
<reference evidence="1 2" key="1">
    <citation type="journal article" date="2019" name="Int. J. Syst. Evol. Microbiol.">
        <title>The Global Catalogue of Microorganisms (GCM) 10K type strain sequencing project: providing services to taxonomists for standard genome sequencing and annotation.</title>
        <authorList>
            <consortium name="The Broad Institute Genomics Platform"/>
            <consortium name="The Broad Institute Genome Sequencing Center for Infectious Disease"/>
            <person name="Wu L."/>
            <person name="Ma J."/>
        </authorList>
    </citation>
    <scope>NUCLEOTIDE SEQUENCE [LARGE SCALE GENOMIC DNA]</scope>
    <source>
        <strain evidence="1 2">JCM 16002</strain>
    </source>
</reference>
<evidence type="ECO:0000313" key="1">
    <source>
        <dbReference type="EMBL" id="GAA1711938.1"/>
    </source>
</evidence>
<comment type="caution">
    <text evidence="1">The sequence shown here is derived from an EMBL/GenBank/DDBJ whole genome shotgun (WGS) entry which is preliminary data.</text>
</comment>